<organism evidence="1">
    <name type="scientific">marine metagenome</name>
    <dbReference type="NCBI Taxonomy" id="408172"/>
    <lineage>
        <taxon>unclassified sequences</taxon>
        <taxon>metagenomes</taxon>
        <taxon>ecological metagenomes</taxon>
    </lineage>
</organism>
<feature type="non-terminal residue" evidence="1">
    <location>
        <position position="77"/>
    </location>
</feature>
<protein>
    <submittedName>
        <fullName evidence="1">Uncharacterized protein</fullName>
    </submittedName>
</protein>
<accession>A0A382QDX1</accession>
<evidence type="ECO:0000313" key="1">
    <source>
        <dbReference type="EMBL" id="SVC83227.1"/>
    </source>
</evidence>
<dbReference type="AlphaFoldDB" id="A0A382QDX1"/>
<reference evidence="1" key="1">
    <citation type="submission" date="2018-05" db="EMBL/GenBank/DDBJ databases">
        <authorList>
            <person name="Lanie J.A."/>
            <person name="Ng W.-L."/>
            <person name="Kazmierczak K.M."/>
            <person name="Andrzejewski T.M."/>
            <person name="Davidsen T.M."/>
            <person name="Wayne K.J."/>
            <person name="Tettelin H."/>
            <person name="Glass J.I."/>
            <person name="Rusch D."/>
            <person name="Podicherti R."/>
            <person name="Tsui H.-C.T."/>
            <person name="Winkler M.E."/>
        </authorList>
    </citation>
    <scope>NUCLEOTIDE SEQUENCE</scope>
</reference>
<proteinExistence type="predicted"/>
<sequence>MAYLKLGTVIYLHLGLGRVHGGAVKIGAATFGILAVPRDTDYLKVLSTGCNPVGLISFGTRLQCSVETASMLGEGGV</sequence>
<gene>
    <name evidence="1" type="ORF">METZ01_LOCUS336081</name>
</gene>
<dbReference type="EMBL" id="UINC01113541">
    <property type="protein sequence ID" value="SVC83227.1"/>
    <property type="molecule type" value="Genomic_DNA"/>
</dbReference>
<name>A0A382QDX1_9ZZZZ</name>